<dbReference type="Proteomes" id="UP000601522">
    <property type="component" value="Unassembled WGS sequence"/>
</dbReference>
<gene>
    <name evidence="1" type="ORF">H8689_06230</name>
</gene>
<keyword evidence="2" id="KW-1185">Reference proteome</keyword>
<reference evidence="1 2" key="1">
    <citation type="submission" date="2020-08" db="EMBL/GenBank/DDBJ databases">
        <title>Genome public.</title>
        <authorList>
            <person name="Liu C."/>
            <person name="Sun Q."/>
        </authorList>
    </citation>
    <scope>NUCLEOTIDE SEQUENCE [LARGE SCALE GENOMIC DNA]</scope>
    <source>
        <strain evidence="1 2">NSJ-26</strain>
    </source>
</reference>
<evidence type="ECO:0000313" key="1">
    <source>
        <dbReference type="EMBL" id="MBC8590730.1"/>
    </source>
</evidence>
<protein>
    <submittedName>
        <fullName evidence="1">Uncharacterized protein</fullName>
    </submittedName>
</protein>
<accession>A0A926IMS0</accession>
<dbReference type="EMBL" id="JACRTK010000002">
    <property type="protein sequence ID" value="MBC8590730.1"/>
    <property type="molecule type" value="Genomic_DNA"/>
</dbReference>
<proteinExistence type="predicted"/>
<evidence type="ECO:0000313" key="2">
    <source>
        <dbReference type="Proteomes" id="UP000601522"/>
    </source>
</evidence>
<dbReference type="AlphaFoldDB" id="A0A926IMS0"/>
<sequence>MEGNQNFQHILERFQQADLQQKIEIYTTVQGLSVEQFKELLRYFPIKHLGELEKAMG</sequence>
<dbReference type="RefSeq" id="WP_249323566.1">
    <property type="nucleotide sequence ID" value="NZ_JACRTK010000002.1"/>
</dbReference>
<organism evidence="1 2">
    <name type="scientific">Wansuia hejianensis</name>
    <dbReference type="NCBI Taxonomy" id="2763667"/>
    <lineage>
        <taxon>Bacteria</taxon>
        <taxon>Bacillati</taxon>
        <taxon>Bacillota</taxon>
        <taxon>Clostridia</taxon>
        <taxon>Lachnospirales</taxon>
        <taxon>Lachnospiraceae</taxon>
        <taxon>Wansuia</taxon>
    </lineage>
</organism>
<comment type="caution">
    <text evidence="1">The sequence shown here is derived from an EMBL/GenBank/DDBJ whole genome shotgun (WGS) entry which is preliminary data.</text>
</comment>
<name>A0A926IMS0_9FIRM</name>